<proteinExistence type="inferred from homology"/>
<dbReference type="InterPro" id="IPR033120">
    <property type="entry name" value="HOTDOG_ACOT"/>
</dbReference>
<evidence type="ECO:0000256" key="1">
    <source>
        <dbReference type="ARBA" id="ARBA00010458"/>
    </source>
</evidence>
<sequence>MQGACKVENEASFRLASESRSTMVQLIFPSDTNYHGTMFGGKVMEYMDKIAAITSMRHARKPVVTASTDSLDFVAPIRVGEVIEVEAFVTWTHNSSMEIYVKVQTENVYTGERKVAVTAFFTFVALDDAGKPTRVSAIIPETDEQKSLHASAPSRYELRKKRKQDRQNDL</sequence>
<evidence type="ECO:0000313" key="7">
    <source>
        <dbReference type="Proteomes" id="UP001596047"/>
    </source>
</evidence>
<dbReference type="CDD" id="cd03442">
    <property type="entry name" value="BFIT_BACH"/>
    <property type="match status" value="1"/>
</dbReference>
<comment type="caution">
    <text evidence="6">The sequence shown here is derived from an EMBL/GenBank/DDBJ whole genome shotgun (WGS) entry which is preliminary data.</text>
</comment>
<dbReference type="EMBL" id="JBHSOW010000016">
    <property type="protein sequence ID" value="MFC5648460.1"/>
    <property type="molecule type" value="Genomic_DNA"/>
</dbReference>
<dbReference type="PANTHER" id="PTHR11049:SF24">
    <property type="entry name" value="CYTOSOLIC ACYL COENZYME A THIOESTER HYDROLASE"/>
    <property type="match status" value="1"/>
</dbReference>
<dbReference type="Pfam" id="PF03061">
    <property type="entry name" value="4HBT"/>
    <property type="match status" value="1"/>
</dbReference>
<evidence type="ECO:0000313" key="6">
    <source>
        <dbReference type="EMBL" id="MFC5648460.1"/>
    </source>
</evidence>
<dbReference type="InterPro" id="IPR029069">
    <property type="entry name" value="HotDog_dom_sf"/>
</dbReference>
<evidence type="ECO:0000259" key="5">
    <source>
        <dbReference type="PROSITE" id="PS51770"/>
    </source>
</evidence>
<feature type="domain" description="HotDog ACOT-type" evidence="5">
    <location>
        <begin position="17"/>
        <end position="129"/>
    </location>
</feature>
<dbReference type="PROSITE" id="PS51770">
    <property type="entry name" value="HOTDOG_ACOT"/>
    <property type="match status" value="1"/>
</dbReference>
<dbReference type="Gene3D" id="3.10.129.10">
    <property type="entry name" value="Hotdog Thioesterase"/>
    <property type="match status" value="1"/>
</dbReference>
<feature type="region of interest" description="Disordered" evidence="4">
    <location>
        <begin position="138"/>
        <end position="170"/>
    </location>
</feature>
<evidence type="ECO:0000256" key="4">
    <source>
        <dbReference type="SAM" id="MobiDB-lite"/>
    </source>
</evidence>
<comment type="similarity">
    <text evidence="1">Belongs to the acyl coenzyme A hydrolase family.</text>
</comment>
<dbReference type="SUPFAM" id="SSF54637">
    <property type="entry name" value="Thioesterase/thiol ester dehydrase-isomerase"/>
    <property type="match status" value="1"/>
</dbReference>
<dbReference type="InterPro" id="IPR006683">
    <property type="entry name" value="Thioestr_dom"/>
</dbReference>
<dbReference type="GO" id="GO:0047617">
    <property type="term" value="F:fatty acyl-CoA hydrolase activity"/>
    <property type="evidence" value="ECO:0007669"/>
    <property type="project" value="UniProtKB-EC"/>
</dbReference>
<evidence type="ECO:0000256" key="2">
    <source>
        <dbReference type="ARBA" id="ARBA00022801"/>
    </source>
</evidence>
<dbReference type="InterPro" id="IPR040170">
    <property type="entry name" value="Cytosol_ACT"/>
</dbReference>
<dbReference type="PANTHER" id="PTHR11049">
    <property type="entry name" value="ACYL COENZYME A THIOESTER HYDROLASE"/>
    <property type="match status" value="1"/>
</dbReference>
<accession>A0ABW0VWB3</accession>
<evidence type="ECO:0000256" key="3">
    <source>
        <dbReference type="PROSITE-ProRule" id="PRU01106"/>
    </source>
</evidence>
<reference evidence="7" key="1">
    <citation type="journal article" date="2019" name="Int. J. Syst. Evol. Microbiol.">
        <title>The Global Catalogue of Microorganisms (GCM) 10K type strain sequencing project: providing services to taxonomists for standard genome sequencing and annotation.</title>
        <authorList>
            <consortium name="The Broad Institute Genomics Platform"/>
            <consortium name="The Broad Institute Genome Sequencing Center for Infectious Disease"/>
            <person name="Wu L."/>
            <person name="Ma J."/>
        </authorList>
    </citation>
    <scope>NUCLEOTIDE SEQUENCE [LARGE SCALE GENOMIC DNA]</scope>
    <source>
        <strain evidence="7">CGMCC 1.3240</strain>
    </source>
</reference>
<gene>
    <name evidence="6" type="ORF">ACFPYJ_04840</name>
</gene>
<keyword evidence="7" id="KW-1185">Reference proteome</keyword>
<protein>
    <submittedName>
        <fullName evidence="6">Acyl-CoA thioesterase</fullName>
        <ecNumber evidence="6">3.1.2.20</ecNumber>
    </submittedName>
</protein>
<organism evidence="6 7">
    <name type="scientific">Paenibacillus solisilvae</name>
    <dbReference type="NCBI Taxonomy" id="2486751"/>
    <lineage>
        <taxon>Bacteria</taxon>
        <taxon>Bacillati</taxon>
        <taxon>Bacillota</taxon>
        <taxon>Bacilli</taxon>
        <taxon>Bacillales</taxon>
        <taxon>Paenibacillaceae</taxon>
        <taxon>Paenibacillus</taxon>
    </lineage>
</organism>
<dbReference type="Proteomes" id="UP001596047">
    <property type="component" value="Unassembled WGS sequence"/>
</dbReference>
<dbReference type="EC" id="3.1.2.20" evidence="6"/>
<name>A0ABW0VWB3_9BACL</name>
<dbReference type="RefSeq" id="WP_379186918.1">
    <property type="nucleotide sequence ID" value="NZ_JBHSOW010000016.1"/>
</dbReference>
<keyword evidence="2 3" id="KW-0378">Hydrolase</keyword>